<evidence type="ECO:0000256" key="5">
    <source>
        <dbReference type="ARBA" id="ARBA00023242"/>
    </source>
</evidence>
<dbReference type="InterPro" id="IPR036322">
    <property type="entry name" value="WD40_repeat_dom_sf"/>
</dbReference>
<evidence type="ECO:0000256" key="6">
    <source>
        <dbReference type="SAM" id="MobiDB-lite"/>
    </source>
</evidence>
<dbReference type="InterPro" id="IPR012580">
    <property type="entry name" value="NUC153"/>
</dbReference>
<evidence type="ECO:0000259" key="7">
    <source>
        <dbReference type="Pfam" id="PF08159"/>
    </source>
</evidence>
<organism evidence="10 11">
    <name type="scientific">Trichinella zimbabwensis</name>
    <dbReference type="NCBI Taxonomy" id="268475"/>
    <lineage>
        <taxon>Eukaryota</taxon>
        <taxon>Metazoa</taxon>
        <taxon>Ecdysozoa</taxon>
        <taxon>Nematoda</taxon>
        <taxon>Enoplea</taxon>
        <taxon>Dorylaimia</taxon>
        <taxon>Trichinellida</taxon>
        <taxon>Trichinellidae</taxon>
        <taxon>Trichinella</taxon>
    </lineage>
</organism>
<dbReference type="OrthoDB" id="273340at2759"/>
<dbReference type="STRING" id="268475.A0A0V1H404"/>
<keyword evidence="3" id="KW-0853">WD repeat</keyword>
<dbReference type="Proteomes" id="UP000055024">
    <property type="component" value="Unassembled WGS sequence"/>
</dbReference>
<sequence>MWQTIRYSSQFDKALIQLMIQKRIYHVGHQFKRCKMLEDHSQTGCLIVKDAGLQRRIELIQDFAMPDASDTVVMSNDGKYIYAAGTYKPRIRCYDVQQLSLKFERCVDSEVIKMKVLSDGYEKLVMIEKERWLEFHVQYGHYFRTRIPKFARDFSYIESTAELYIAGSGPDIFRLNLELGQFNTSLNTSASSLTACDVNPEHYLFLTGTYEGKILAFDPRVSKCVGELNCTSVDQIKFSRNPIPSVSCLKFKNALTFAAGMENGLVMLYDIRGTSPLLVKDHQYGKPIKAIAFNHQPEIVLSADCKIVKLWHERDGKPFTSVEPNVKINDLCLVPDSGMFFLANDSQKILTYYIPSLGPAPSWCSFLDNITEELEEINQTGVFDDYKFVTANELAELGLSSLIGTNLLRAYMHGYFIDNRLYNKSKQILNPFAYDEYRKAKIREKIDEERGNRVKVVKLPSVNRELAERLMMEASMSQKQNCPKRSKKKQIPDQNLMQDSRFKDLFERSDFQIDPESDEFKMLNPALVKLQQAKRDKLHKWKQDNLDDEEEKQTSREASESSENNSSVEESSESSSEDDEQFRQNIKETYRELRNAKSTTRNRDFSDEEMEKTLRSFSNVRFMEMSNSGAVYGSETSLNGENWKDVPIEKRLYMQPVSQSAKVSSRLQNMEIVAQVKPKSVQERERRQQLHRRERIEGRRSAAALKKKNFSSQR</sequence>
<keyword evidence="4" id="KW-0677">Repeat</keyword>
<comment type="subcellular location">
    <subcellularLocation>
        <location evidence="1">Nucleus</location>
        <location evidence="1">Nucleolus</location>
    </subcellularLocation>
</comment>
<evidence type="ECO:0000313" key="11">
    <source>
        <dbReference type="Proteomes" id="UP000055024"/>
    </source>
</evidence>
<dbReference type="SUPFAM" id="SSF50978">
    <property type="entry name" value="WD40 repeat-like"/>
    <property type="match status" value="1"/>
</dbReference>
<dbReference type="EMBL" id="JYDP01000143">
    <property type="protein sequence ID" value="KRZ05244.1"/>
    <property type="molecule type" value="Genomic_DNA"/>
</dbReference>
<dbReference type="PANTHER" id="PTHR14927">
    <property type="entry name" value="NUCLEOLAR PROTEIN 10"/>
    <property type="match status" value="1"/>
</dbReference>
<reference evidence="10 11" key="1">
    <citation type="submission" date="2015-01" db="EMBL/GenBank/DDBJ databases">
        <title>Evolution of Trichinella species and genotypes.</title>
        <authorList>
            <person name="Korhonen P.K."/>
            <person name="Edoardo P."/>
            <person name="Giuseppe L.R."/>
            <person name="Gasser R.B."/>
        </authorList>
    </citation>
    <scope>NUCLEOTIDE SEQUENCE [LARGE SCALE GENOMIC DNA]</scope>
    <source>
        <strain evidence="10">ISS1029</strain>
    </source>
</reference>
<dbReference type="InterPro" id="IPR056550">
    <property type="entry name" value="NOL10_2nd"/>
</dbReference>
<evidence type="ECO:0000259" key="9">
    <source>
        <dbReference type="Pfam" id="PF23098"/>
    </source>
</evidence>
<dbReference type="PANTHER" id="PTHR14927:SF0">
    <property type="entry name" value="NUCLEOLAR PROTEIN 10"/>
    <property type="match status" value="1"/>
</dbReference>
<name>A0A0V1H404_9BILA</name>
<feature type="domain" description="Nucleolar protein 10-like N-terminal" evidence="9">
    <location>
        <begin position="51"/>
        <end position="379"/>
    </location>
</feature>
<feature type="region of interest" description="Disordered" evidence="6">
    <location>
        <begin position="539"/>
        <end position="583"/>
    </location>
</feature>
<feature type="domain" description="NUC153" evidence="7">
    <location>
        <begin position="499"/>
        <end position="525"/>
    </location>
</feature>
<comment type="similarity">
    <text evidence="2">Belongs to the WD repeat NOL10/ENP2 family.</text>
</comment>
<feature type="region of interest" description="Disordered" evidence="6">
    <location>
        <begin position="677"/>
        <end position="714"/>
    </location>
</feature>
<dbReference type="AlphaFoldDB" id="A0A0V1H404"/>
<evidence type="ECO:0000313" key="10">
    <source>
        <dbReference type="EMBL" id="KRZ05244.1"/>
    </source>
</evidence>
<feature type="region of interest" description="Disordered" evidence="6">
    <location>
        <begin position="474"/>
        <end position="499"/>
    </location>
</feature>
<evidence type="ECO:0000256" key="1">
    <source>
        <dbReference type="ARBA" id="ARBA00004604"/>
    </source>
</evidence>
<dbReference type="GO" id="GO:0032040">
    <property type="term" value="C:small-subunit processome"/>
    <property type="evidence" value="ECO:0007669"/>
    <property type="project" value="TreeGrafter"/>
</dbReference>
<keyword evidence="11" id="KW-1185">Reference proteome</keyword>
<evidence type="ECO:0000256" key="4">
    <source>
        <dbReference type="ARBA" id="ARBA00022737"/>
    </source>
</evidence>
<dbReference type="Pfam" id="PF23097">
    <property type="entry name" value="NOL10_2nd"/>
    <property type="match status" value="1"/>
</dbReference>
<dbReference type="Pfam" id="PF08159">
    <property type="entry name" value="NUC153"/>
    <property type="match status" value="1"/>
</dbReference>
<dbReference type="GO" id="GO:0030686">
    <property type="term" value="C:90S preribosome"/>
    <property type="evidence" value="ECO:0007669"/>
    <property type="project" value="TreeGrafter"/>
</dbReference>
<evidence type="ECO:0000256" key="2">
    <source>
        <dbReference type="ARBA" id="ARBA00005264"/>
    </source>
</evidence>
<gene>
    <name evidence="10" type="primary">nol10</name>
    <name evidence="10" type="ORF">T11_15690</name>
</gene>
<feature type="domain" description="Nucleolar protein 10-like second" evidence="8">
    <location>
        <begin position="382"/>
        <end position="430"/>
    </location>
</feature>
<feature type="compositionally biased region" description="Basic residues" evidence="6">
    <location>
        <begin position="705"/>
        <end position="714"/>
    </location>
</feature>
<dbReference type="Pfam" id="PF23098">
    <property type="entry name" value="Beta-prop_NOL10_N"/>
    <property type="match status" value="1"/>
</dbReference>
<dbReference type="InterPro" id="IPR040382">
    <property type="entry name" value="NOL10/Enp2"/>
</dbReference>
<keyword evidence="5" id="KW-0539">Nucleus</keyword>
<evidence type="ECO:0000256" key="3">
    <source>
        <dbReference type="ARBA" id="ARBA00022574"/>
    </source>
</evidence>
<comment type="caution">
    <text evidence="10">The sequence shown here is derived from an EMBL/GenBank/DDBJ whole genome shotgun (WGS) entry which is preliminary data.</text>
</comment>
<proteinExistence type="inferred from homology"/>
<dbReference type="InterPro" id="IPR056551">
    <property type="entry name" value="Beta-prop_NOL10_N"/>
</dbReference>
<dbReference type="InterPro" id="IPR015943">
    <property type="entry name" value="WD40/YVTN_repeat-like_dom_sf"/>
</dbReference>
<dbReference type="GO" id="GO:0000462">
    <property type="term" value="P:maturation of SSU-rRNA from tricistronic rRNA transcript (SSU-rRNA, 5.8S rRNA, LSU-rRNA)"/>
    <property type="evidence" value="ECO:0007669"/>
    <property type="project" value="TreeGrafter"/>
</dbReference>
<evidence type="ECO:0000259" key="8">
    <source>
        <dbReference type="Pfam" id="PF23097"/>
    </source>
</evidence>
<protein>
    <submittedName>
        <fullName evidence="10">Nucleolar protein 10</fullName>
    </submittedName>
</protein>
<accession>A0A0V1H404</accession>
<dbReference type="Gene3D" id="2.130.10.10">
    <property type="entry name" value="YVTN repeat-like/Quinoprotein amine dehydrogenase"/>
    <property type="match status" value="1"/>
</dbReference>
<feature type="compositionally biased region" description="Acidic residues" evidence="6">
    <location>
        <begin position="570"/>
        <end position="580"/>
    </location>
</feature>